<protein>
    <submittedName>
        <fullName evidence="4">S-layer homology domain-containing protein</fullName>
    </submittedName>
</protein>
<organism evidence="4 5">
    <name type="scientific">Fusibacter bizertensis</name>
    <dbReference type="NCBI Taxonomy" id="1488331"/>
    <lineage>
        <taxon>Bacteria</taxon>
        <taxon>Bacillati</taxon>
        <taxon>Bacillota</taxon>
        <taxon>Clostridia</taxon>
        <taxon>Eubacteriales</taxon>
        <taxon>Eubacteriales Family XII. Incertae Sedis</taxon>
        <taxon>Fusibacter</taxon>
    </lineage>
</organism>
<dbReference type="PANTHER" id="PTHR43215">
    <property type="entry name" value="RADIAL SPOKE HEAD 1 HOMOLOG"/>
    <property type="match status" value="1"/>
</dbReference>
<dbReference type="Proteomes" id="UP001158045">
    <property type="component" value="Unassembled WGS sequence"/>
</dbReference>
<feature type="domain" description="SLH" evidence="3">
    <location>
        <begin position="86"/>
        <end position="149"/>
    </location>
</feature>
<sequence length="429" mass="47318">MKFNTLNKLLKTKGLVLLLILLIGTSAFSFAADEPEDSYGQILYDIQLITGYDGDLMLDKEISRVEMIAIISKLYPDEFSSYLPPETATFKDVPATHWGFKYVEFAYMKGITNGKGASLFGVDDSVNYNQASIFLIKALGFSIDDVQYETAAYEIGAEYGLKLLLPTDSSKYLKRSEIFEMISKALIMNDASDELGLSMLPIPTSAHEEIVLRITAVINTPVAVYQSGAFFNIYYANGDVYTGEFDGKNIQGNGMTKFANGDLYIGQYKDGVFNGYGIYLWSDNENYEGYWLEGAYHGLGTYTYISGAYQYGEWEDDALVTPIEELSDDDIAAGLGTDSPYITISLTDTDGNPMKGIALSITDQFNGVSHSLVTDEAGEFVIPKTGEFSILSLVLNENSAYSFAITNNSFIVTTAGIYKNNASFELIKR</sequence>
<evidence type="ECO:0000313" key="4">
    <source>
        <dbReference type="EMBL" id="MDH8676531.1"/>
    </source>
</evidence>
<keyword evidence="1" id="KW-0677">Repeat</keyword>
<keyword evidence="5" id="KW-1185">Reference proteome</keyword>
<dbReference type="RefSeq" id="WP_281092333.1">
    <property type="nucleotide sequence ID" value="NZ_JARYZI010000001.1"/>
</dbReference>
<dbReference type="Pfam" id="PF02493">
    <property type="entry name" value="MORN"/>
    <property type="match status" value="3"/>
</dbReference>
<name>A0ABT6N804_9FIRM</name>
<dbReference type="InterPro" id="IPR001119">
    <property type="entry name" value="SLH_dom"/>
</dbReference>
<proteinExistence type="predicted"/>
<dbReference type="InterPro" id="IPR003409">
    <property type="entry name" value="MORN"/>
</dbReference>
<evidence type="ECO:0000313" key="5">
    <source>
        <dbReference type="Proteomes" id="UP001158045"/>
    </source>
</evidence>
<feature type="signal peptide" evidence="2">
    <location>
        <begin position="1"/>
        <end position="31"/>
    </location>
</feature>
<dbReference type="PANTHER" id="PTHR43215:SF14">
    <property type="entry name" value="RADIAL SPOKE HEAD 1 HOMOLOG"/>
    <property type="match status" value="1"/>
</dbReference>
<evidence type="ECO:0000256" key="1">
    <source>
        <dbReference type="ARBA" id="ARBA00022737"/>
    </source>
</evidence>
<evidence type="ECO:0000259" key="3">
    <source>
        <dbReference type="PROSITE" id="PS51272"/>
    </source>
</evidence>
<gene>
    <name evidence="4" type="ORF">QE109_00160</name>
</gene>
<dbReference type="EMBL" id="JARYZI010000001">
    <property type="protein sequence ID" value="MDH8676531.1"/>
    <property type="molecule type" value="Genomic_DNA"/>
</dbReference>
<comment type="caution">
    <text evidence="4">The sequence shown here is derived from an EMBL/GenBank/DDBJ whole genome shotgun (WGS) entry which is preliminary data.</text>
</comment>
<dbReference type="PROSITE" id="PS51272">
    <property type="entry name" value="SLH"/>
    <property type="match status" value="1"/>
</dbReference>
<reference evidence="4 5" key="1">
    <citation type="submission" date="2023-04" db="EMBL/GenBank/DDBJ databases">
        <title>Fusibacter bizertensis strain WBS, isolated from littoral bottom sediments of the Arctic seas - biochemical and genomic analysis.</title>
        <authorList>
            <person name="Brioukhanov A.L."/>
        </authorList>
    </citation>
    <scope>NUCLEOTIDE SEQUENCE [LARGE SCALE GENOMIC DNA]</scope>
    <source>
        <strain evidence="4 5">WBS</strain>
    </source>
</reference>
<dbReference type="SUPFAM" id="SSF82185">
    <property type="entry name" value="Histone H3 K4-specific methyltransferase SET7/9 N-terminal domain"/>
    <property type="match status" value="1"/>
</dbReference>
<feature type="chain" id="PRO_5045054304" evidence="2">
    <location>
        <begin position="32"/>
        <end position="429"/>
    </location>
</feature>
<dbReference type="Gene3D" id="2.20.110.10">
    <property type="entry name" value="Histone H3 K4-specific methyltransferase SET7/9 N-terminal domain"/>
    <property type="match status" value="2"/>
</dbReference>
<dbReference type="Pfam" id="PF00395">
    <property type="entry name" value="SLH"/>
    <property type="match status" value="1"/>
</dbReference>
<accession>A0ABT6N804</accession>
<keyword evidence="2" id="KW-0732">Signal</keyword>
<evidence type="ECO:0000256" key="2">
    <source>
        <dbReference type="SAM" id="SignalP"/>
    </source>
</evidence>
<dbReference type="SMART" id="SM00698">
    <property type="entry name" value="MORN"/>
    <property type="match status" value="3"/>
</dbReference>